<evidence type="ECO:0000313" key="4">
    <source>
        <dbReference type="Proteomes" id="UP001302676"/>
    </source>
</evidence>
<keyword evidence="4" id="KW-1185">Reference proteome</keyword>
<feature type="domain" description="C2H2-type" evidence="2">
    <location>
        <begin position="330"/>
        <end position="355"/>
    </location>
</feature>
<evidence type="ECO:0000313" key="3">
    <source>
        <dbReference type="EMBL" id="KAK4144500.1"/>
    </source>
</evidence>
<feature type="domain" description="C2H2-type" evidence="2">
    <location>
        <begin position="299"/>
        <end position="326"/>
    </location>
</feature>
<dbReference type="SMART" id="SM00355">
    <property type="entry name" value="ZnF_C2H2"/>
    <property type="match status" value="2"/>
</dbReference>
<dbReference type="EMBL" id="MU853576">
    <property type="protein sequence ID" value="KAK4144500.1"/>
    <property type="molecule type" value="Genomic_DNA"/>
</dbReference>
<feature type="compositionally biased region" description="Basic and acidic residues" evidence="1">
    <location>
        <begin position="287"/>
        <end position="297"/>
    </location>
</feature>
<dbReference type="Proteomes" id="UP001302676">
    <property type="component" value="Unassembled WGS sequence"/>
</dbReference>
<dbReference type="GeneID" id="87816993"/>
<protein>
    <recommendedName>
        <fullName evidence="2">C2H2-type domain-containing protein</fullName>
    </recommendedName>
</protein>
<sequence length="416" mass="44457">MELPIPSDARGSMWQRDDDGNDGTGIGPAPSYGEVEGLGPPMWFYTDSAPGLAQPSQVSDLSETHQFNCTAAYGTEDSLTVNPQQLRLQTPTPDAAERRGMDLPTSDSSADWPQIPLLEDFSVFDHQQALLFSGGEPTNSLEFASTSFDGPSSCVPDISAHEAVAMPGSALESSNFSSFTSFEPAPASPSFADDFSQLVLEQQQAPGGAVGLTQDFLPFGDFNDVDNSDSSSQSFSSPFSASAGIMTPPPSDYSTTSFADPLSPSSVAPTISTPEPGPPETPISAQESDHSPTTRPKEFRCTYPGCKSKKKVFLLECKLRKHMRNHTRPDKCPFCTSFKGAAQFKGLARHVRAAHSDLPEARANRAYWAEEVACELCGRLMRKDNRKRHAKSCEGRGTGGRVAVVGMDGVKGVGGG</sequence>
<dbReference type="InterPro" id="IPR013087">
    <property type="entry name" value="Znf_C2H2_type"/>
</dbReference>
<accession>A0AAN6ZM90</accession>
<feature type="compositionally biased region" description="Polar residues" evidence="1">
    <location>
        <begin position="252"/>
        <end position="273"/>
    </location>
</feature>
<feature type="region of interest" description="Disordered" evidence="1">
    <location>
        <begin position="1"/>
        <end position="40"/>
    </location>
</feature>
<feature type="compositionally biased region" description="Low complexity" evidence="1">
    <location>
        <begin position="228"/>
        <end position="242"/>
    </location>
</feature>
<reference evidence="3" key="2">
    <citation type="submission" date="2023-05" db="EMBL/GenBank/DDBJ databases">
        <authorList>
            <consortium name="Lawrence Berkeley National Laboratory"/>
            <person name="Steindorff A."/>
            <person name="Hensen N."/>
            <person name="Bonometti L."/>
            <person name="Westerberg I."/>
            <person name="Brannstrom I.O."/>
            <person name="Guillou S."/>
            <person name="Cros-Aarteil S."/>
            <person name="Calhoun S."/>
            <person name="Haridas S."/>
            <person name="Kuo A."/>
            <person name="Mondo S."/>
            <person name="Pangilinan J."/>
            <person name="Riley R."/>
            <person name="Labutti K."/>
            <person name="Andreopoulos B."/>
            <person name="Lipzen A."/>
            <person name="Chen C."/>
            <person name="Yanf M."/>
            <person name="Daum C."/>
            <person name="Ng V."/>
            <person name="Clum A."/>
            <person name="Ohm R."/>
            <person name="Martin F."/>
            <person name="Silar P."/>
            <person name="Natvig D."/>
            <person name="Lalanne C."/>
            <person name="Gautier V."/>
            <person name="Ament-Velasquez S.L."/>
            <person name="Kruys A."/>
            <person name="Hutchinson M.I."/>
            <person name="Powell A.J."/>
            <person name="Barry K."/>
            <person name="Miller A.N."/>
            <person name="Grigoriev I.V."/>
            <person name="Debuchy R."/>
            <person name="Gladieux P."/>
            <person name="Thoren M.H."/>
            <person name="Johannesson H."/>
        </authorList>
    </citation>
    <scope>NUCLEOTIDE SEQUENCE</scope>
    <source>
        <strain evidence="3">CBS 141.50</strain>
    </source>
</reference>
<dbReference type="AlphaFoldDB" id="A0AAN6ZM90"/>
<name>A0AAN6ZM90_9PEZI</name>
<organism evidence="3 4">
    <name type="scientific">Dichotomopilus funicola</name>
    <dbReference type="NCBI Taxonomy" id="1934379"/>
    <lineage>
        <taxon>Eukaryota</taxon>
        <taxon>Fungi</taxon>
        <taxon>Dikarya</taxon>
        <taxon>Ascomycota</taxon>
        <taxon>Pezizomycotina</taxon>
        <taxon>Sordariomycetes</taxon>
        <taxon>Sordariomycetidae</taxon>
        <taxon>Sordariales</taxon>
        <taxon>Chaetomiaceae</taxon>
        <taxon>Dichotomopilus</taxon>
    </lineage>
</organism>
<reference evidence="3" key="1">
    <citation type="journal article" date="2023" name="Mol. Phylogenet. Evol.">
        <title>Genome-scale phylogeny and comparative genomics of the fungal order Sordariales.</title>
        <authorList>
            <person name="Hensen N."/>
            <person name="Bonometti L."/>
            <person name="Westerberg I."/>
            <person name="Brannstrom I.O."/>
            <person name="Guillou S."/>
            <person name="Cros-Aarteil S."/>
            <person name="Calhoun S."/>
            <person name="Haridas S."/>
            <person name="Kuo A."/>
            <person name="Mondo S."/>
            <person name="Pangilinan J."/>
            <person name="Riley R."/>
            <person name="LaButti K."/>
            <person name="Andreopoulos B."/>
            <person name="Lipzen A."/>
            <person name="Chen C."/>
            <person name="Yan M."/>
            <person name="Daum C."/>
            <person name="Ng V."/>
            <person name="Clum A."/>
            <person name="Steindorff A."/>
            <person name="Ohm R.A."/>
            <person name="Martin F."/>
            <person name="Silar P."/>
            <person name="Natvig D.O."/>
            <person name="Lalanne C."/>
            <person name="Gautier V."/>
            <person name="Ament-Velasquez S.L."/>
            <person name="Kruys A."/>
            <person name="Hutchinson M.I."/>
            <person name="Powell A.J."/>
            <person name="Barry K."/>
            <person name="Miller A.N."/>
            <person name="Grigoriev I.V."/>
            <person name="Debuchy R."/>
            <person name="Gladieux P."/>
            <person name="Hiltunen Thoren M."/>
            <person name="Johannesson H."/>
        </authorList>
    </citation>
    <scope>NUCLEOTIDE SEQUENCE</scope>
    <source>
        <strain evidence="3">CBS 141.50</strain>
    </source>
</reference>
<evidence type="ECO:0000259" key="2">
    <source>
        <dbReference type="SMART" id="SM00355"/>
    </source>
</evidence>
<feature type="region of interest" description="Disordered" evidence="1">
    <location>
        <begin position="90"/>
        <end position="109"/>
    </location>
</feature>
<comment type="caution">
    <text evidence="3">The sequence shown here is derived from an EMBL/GenBank/DDBJ whole genome shotgun (WGS) entry which is preliminary data.</text>
</comment>
<dbReference type="Gene3D" id="3.30.160.60">
    <property type="entry name" value="Classic Zinc Finger"/>
    <property type="match status" value="1"/>
</dbReference>
<feature type="region of interest" description="Disordered" evidence="1">
    <location>
        <begin position="227"/>
        <end position="297"/>
    </location>
</feature>
<evidence type="ECO:0000256" key="1">
    <source>
        <dbReference type="SAM" id="MobiDB-lite"/>
    </source>
</evidence>
<gene>
    <name evidence="3" type="ORF">C8A04DRAFT_27684</name>
</gene>
<proteinExistence type="predicted"/>
<dbReference type="RefSeq" id="XP_062637871.1">
    <property type="nucleotide sequence ID" value="XM_062780380.1"/>
</dbReference>